<keyword evidence="4" id="KW-1185">Reference proteome</keyword>
<evidence type="ECO:0000256" key="1">
    <source>
        <dbReference type="SAM" id="SignalP"/>
    </source>
</evidence>
<dbReference type="AlphaFoldDB" id="A0A1D2KFM6"/>
<dbReference type="EMBL" id="OUNC01000045">
    <property type="protein sequence ID" value="SPP29423.1"/>
    <property type="molecule type" value="Genomic_DNA"/>
</dbReference>
<name>A0A1D2KFM6_BROTH</name>
<reference evidence="2 4" key="1">
    <citation type="submission" date="2017-09" db="EMBL/GenBank/DDBJ databases">
        <title>Complete Genome Sequences of Two Strains of the Meat Spoilage Bacterium Brochothrix thermosphacta Isolated from Ground Chicken.</title>
        <authorList>
            <person name="Paoli G.C."/>
            <person name="Wijey C."/>
            <person name="Chen C.-Y."/>
            <person name="Nguyen L."/>
            <person name="Yan X."/>
            <person name="Irwin P.L."/>
        </authorList>
    </citation>
    <scope>NUCLEOTIDE SEQUENCE [LARGE SCALE GENOMIC DNA]</scope>
    <source>
        <strain evidence="2 4">BI</strain>
    </source>
</reference>
<evidence type="ECO:0000313" key="3">
    <source>
        <dbReference type="EMBL" id="SPP29423.1"/>
    </source>
</evidence>
<reference evidence="5" key="3">
    <citation type="submission" date="2018-04" db="EMBL/GenBank/DDBJ databases">
        <authorList>
            <person name="Illikoud N."/>
        </authorList>
    </citation>
    <scope>NUCLEOTIDE SEQUENCE [LARGE SCALE GENOMIC DNA]</scope>
</reference>
<protein>
    <recommendedName>
        <fullName evidence="6">Secreted protein</fullName>
    </recommendedName>
</protein>
<dbReference type="OrthoDB" id="2221767at2"/>
<feature type="signal peptide" evidence="1">
    <location>
        <begin position="1"/>
        <end position="21"/>
    </location>
</feature>
<gene>
    <name evidence="3" type="ORF">BTBSAS_50071</name>
    <name evidence="2" type="ORF">CNY62_05295</name>
</gene>
<reference evidence="3" key="2">
    <citation type="submission" date="2018-04" db="EMBL/GenBank/DDBJ databases">
        <authorList>
            <person name="Go L.Y."/>
            <person name="Mitchell J.A."/>
        </authorList>
    </citation>
    <scope>NUCLEOTIDE SEQUENCE</scope>
    <source>
        <strain evidence="3">BSAS1 3</strain>
    </source>
</reference>
<keyword evidence="1" id="KW-0732">Signal</keyword>
<dbReference type="RefSeq" id="WP_069126078.1">
    <property type="nucleotide sequence ID" value="NZ_CBCPKC010000004.1"/>
</dbReference>
<sequence>MKKLFSILICMSLMFTCVCLAIDKKVEASNISNTLIHEEPLSLDVMKQFETLSSFYIKKADGNIALDMSNPELYKIGFTNKQLQELNQLTQEFKIIKKENIGVETRGFVGLQIKLGKKTRAKGAIAGGAFVTGYVGWHIRKIAIAGPWGAGAAAVITATCASSVAYAISKGWKKVNVGVNIPFVKFSYTIQTP</sequence>
<evidence type="ECO:0008006" key="6">
    <source>
        <dbReference type="Google" id="ProtNLM"/>
    </source>
</evidence>
<evidence type="ECO:0000313" key="5">
    <source>
        <dbReference type="Proteomes" id="UP000270190"/>
    </source>
</evidence>
<evidence type="ECO:0000313" key="2">
    <source>
        <dbReference type="EMBL" id="ATF25858.1"/>
    </source>
</evidence>
<evidence type="ECO:0000313" key="4">
    <source>
        <dbReference type="Proteomes" id="UP000243591"/>
    </source>
</evidence>
<dbReference type="Proteomes" id="UP000243591">
    <property type="component" value="Chromosome"/>
</dbReference>
<dbReference type="Proteomes" id="UP000270190">
    <property type="component" value="Unassembled WGS sequence"/>
</dbReference>
<dbReference type="EMBL" id="CP023483">
    <property type="protein sequence ID" value="ATF25858.1"/>
    <property type="molecule type" value="Genomic_DNA"/>
</dbReference>
<accession>A0A1D2KFM6</accession>
<dbReference type="KEGG" id="bths:CNY62_05295"/>
<organism evidence="2 4">
    <name type="scientific">Brochothrix thermosphacta</name>
    <name type="common">Microbacterium thermosphactum</name>
    <dbReference type="NCBI Taxonomy" id="2756"/>
    <lineage>
        <taxon>Bacteria</taxon>
        <taxon>Bacillati</taxon>
        <taxon>Bacillota</taxon>
        <taxon>Bacilli</taxon>
        <taxon>Bacillales</taxon>
        <taxon>Listeriaceae</taxon>
        <taxon>Brochothrix</taxon>
    </lineage>
</organism>
<feature type="chain" id="PRO_5038216340" description="Secreted protein" evidence="1">
    <location>
        <begin position="22"/>
        <end position="193"/>
    </location>
</feature>
<proteinExistence type="predicted"/>